<dbReference type="EMBL" id="FOTQ01000004">
    <property type="protein sequence ID" value="SFM11634.1"/>
    <property type="molecule type" value="Genomic_DNA"/>
</dbReference>
<keyword evidence="2" id="KW-0809">Transit peptide</keyword>
<dbReference type="PANTHER" id="PTHR43602">
    <property type="match status" value="1"/>
</dbReference>
<dbReference type="InterPro" id="IPR001753">
    <property type="entry name" value="Enoyl-CoA_hydra/iso"/>
</dbReference>
<dbReference type="Pfam" id="PF00378">
    <property type="entry name" value="ECH_1"/>
    <property type="match status" value="1"/>
</dbReference>
<dbReference type="GO" id="GO:0006631">
    <property type="term" value="P:fatty acid metabolic process"/>
    <property type="evidence" value="ECO:0007669"/>
    <property type="project" value="UniProtKB-KW"/>
</dbReference>
<reference evidence="4 5" key="1">
    <citation type="submission" date="2016-10" db="EMBL/GenBank/DDBJ databases">
        <authorList>
            <person name="de Groot N.N."/>
        </authorList>
    </citation>
    <scope>NUCLEOTIDE SEQUENCE [LARGE SCALE GENOMIC DNA]</scope>
    <source>
        <strain evidence="4 5">DSM 15283</strain>
    </source>
</reference>
<dbReference type="STRING" id="254406.SAMN04488042_10436"/>
<dbReference type="RefSeq" id="WP_093093939.1">
    <property type="nucleotide sequence ID" value="NZ_FOTQ01000004.1"/>
</dbReference>
<proteinExistence type="predicted"/>
<dbReference type="PANTHER" id="PTHR43602:SF1">
    <property type="entry name" value="ENOYL-COA HYDRATASE DOMAIN-CONTAINING PROTEIN 3, MITOCHONDRIAL"/>
    <property type="match status" value="1"/>
</dbReference>
<dbReference type="OrthoDB" id="9795613at2"/>
<protein>
    <submittedName>
        <fullName evidence="4">Enoyl-CoA hydratase/carnithine racemase</fullName>
    </submittedName>
</protein>
<evidence type="ECO:0000313" key="4">
    <source>
        <dbReference type="EMBL" id="SFM11634.1"/>
    </source>
</evidence>
<keyword evidence="5" id="KW-1185">Reference proteome</keyword>
<dbReference type="AlphaFoldDB" id="A0A1I4N7V1"/>
<dbReference type="Proteomes" id="UP000199144">
    <property type="component" value="Unassembled WGS sequence"/>
</dbReference>
<gene>
    <name evidence="4" type="ORF">SAMN04488042_10436</name>
</gene>
<dbReference type="Gene3D" id="3.90.226.10">
    <property type="entry name" value="2-enoyl-CoA Hydratase, Chain A, domain 1"/>
    <property type="match status" value="1"/>
</dbReference>
<dbReference type="CDD" id="cd06558">
    <property type="entry name" value="crotonase-like"/>
    <property type="match status" value="1"/>
</dbReference>
<name>A0A1I4N7V1_9RHOB</name>
<dbReference type="Gene3D" id="1.10.287.2460">
    <property type="match status" value="1"/>
</dbReference>
<organism evidence="4 5">
    <name type="scientific">Shimia aestuarii</name>
    <dbReference type="NCBI Taxonomy" id="254406"/>
    <lineage>
        <taxon>Bacteria</taxon>
        <taxon>Pseudomonadati</taxon>
        <taxon>Pseudomonadota</taxon>
        <taxon>Alphaproteobacteria</taxon>
        <taxon>Rhodobacterales</taxon>
        <taxon>Roseobacteraceae</taxon>
    </lineage>
</organism>
<keyword evidence="1" id="KW-0276">Fatty acid metabolism</keyword>
<evidence type="ECO:0000256" key="2">
    <source>
        <dbReference type="ARBA" id="ARBA00022946"/>
    </source>
</evidence>
<dbReference type="GO" id="GO:0016836">
    <property type="term" value="F:hydro-lyase activity"/>
    <property type="evidence" value="ECO:0007669"/>
    <property type="project" value="TreeGrafter"/>
</dbReference>
<dbReference type="InterPro" id="IPR052377">
    <property type="entry name" value="Mitochondrial_ECH-domain"/>
</dbReference>
<dbReference type="InterPro" id="IPR029045">
    <property type="entry name" value="ClpP/crotonase-like_dom_sf"/>
</dbReference>
<dbReference type="SUPFAM" id="SSF52096">
    <property type="entry name" value="ClpP/crotonase"/>
    <property type="match status" value="1"/>
</dbReference>
<evidence type="ECO:0000313" key="5">
    <source>
        <dbReference type="Proteomes" id="UP000199144"/>
    </source>
</evidence>
<accession>A0A1I4N7V1</accession>
<sequence>MAKDQTKLVTETLEDGVLTLTLGGGVAHTLSSQMIAALHAALARARQDAEVKVLVLYGPGHIFCAGHDLKEITACRSEPDDGRAYLGALFDKCAAMMTALATFPRPTIARVEGIATAAGLQMVAACDLAFASDQARFCLPGVKNGGFCSTPLVAVGRAIGRRHAMALALSGEAVDAVWAHRVGLINRVSTPECLTDTVSDFARRLAAQHAPAISQGKAAFDAQIALPLEQAYEVAGAAMLDHFMDPERIAIERESWAQKL</sequence>
<evidence type="ECO:0000256" key="1">
    <source>
        <dbReference type="ARBA" id="ARBA00022832"/>
    </source>
</evidence>
<keyword evidence="3" id="KW-0443">Lipid metabolism</keyword>
<evidence type="ECO:0000256" key="3">
    <source>
        <dbReference type="ARBA" id="ARBA00023098"/>
    </source>
</evidence>